<dbReference type="Proteomes" id="UP001151760">
    <property type="component" value="Unassembled WGS sequence"/>
</dbReference>
<evidence type="ECO:0000259" key="2">
    <source>
        <dbReference type="PROSITE" id="PS51502"/>
    </source>
</evidence>
<reference evidence="3" key="2">
    <citation type="submission" date="2022-01" db="EMBL/GenBank/DDBJ databases">
        <authorList>
            <person name="Yamashiro T."/>
            <person name="Shiraishi A."/>
            <person name="Satake H."/>
            <person name="Nakayama K."/>
        </authorList>
    </citation>
    <scope>NUCLEOTIDE SEQUENCE</scope>
</reference>
<dbReference type="InterPro" id="IPR013097">
    <property type="entry name" value="Dabb"/>
</dbReference>
<evidence type="ECO:0000313" key="4">
    <source>
        <dbReference type="Proteomes" id="UP001151760"/>
    </source>
</evidence>
<evidence type="ECO:0000256" key="1">
    <source>
        <dbReference type="ARBA" id="ARBA00011738"/>
    </source>
</evidence>
<keyword evidence="4" id="KW-1185">Reference proteome</keyword>
<name>A0ABQ5CJ80_9ASTR</name>
<organism evidence="3 4">
    <name type="scientific">Tanacetum coccineum</name>
    <dbReference type="NCBI Taxonomy" id="301880"/>
    <lineage>
        <taxon>Eukaryota</taxon>
        <taxon>Viridiplantae</taxon>
        <taxon>Streptophyta</taxon>
        <taxon>Embryophyta</taxon>
        <taxon>Tracheophyta</taxon>
        <taxon>Spermatophyta</taxon>
        <taxon>Magnoliopsida</taxon>
        <taxon>eudicotyledons</taxon>
        <taxon>Gunneridae</taxon>
        <taxon>Pentapetalae</taxon>
        <taxon>asterids</taxon>
        <taxon>campanulids</taxon>
        <taxon>Asterales</taxon>
        <taxon>Asteraceae</taxon>
        <taxon>Asteroideae</taxon>
        <taxon>Anthemideae</taxon>
        <taxon>Anthemidinae</taxon>
        <taxon>Tanacetum</taxon>
    </lineage>
</organism>
<dbReference type="InterPro" id="IPR044662">
    <property type="entry name" value="HS1/DABB1-like"/>
</dbReference>
<dbReference type="InterPro" id="IPR011008">
    <property type="entry name" value="Dimeric_a/b-barrel"/>
</dbReference>
<evidence type="ECO:0000313" key="3">
    <source>
        <dbReference type="EMBL" id="GJT27141.1"/>
    </source>
</evidence>
<dbReference type="SMART" id="SM00886">
    <property type="entry name" value="Dabb"/>
    <property type="match status" value="2"/>
</dbReference>
<sequence length="273" mass="30597">MSTNMLCTPARTRFLLPSSLPVKLKLKQPQQQQLFNNRRNNHHSTTPTIKMSFIEHIVLFKVKPNIDQTKVNSMVNALNNLTSLNLTLHLTSGQLLKSNPNSNGLTFTHILHSRYKTAEDLKTYAVHPEHVRVVNENVKPVVDDIMAVDWRSEGGVSSGGVIEPGKAMRVSFVKLKENVTEDDKTKVLEVIRGVKDEFGGVIQEMSVGENFSERAKGYEIASVAVFNGVEEMEKMDEDVEKVTKEKEKVKEFVQSVVVVDYVVPVATHQSANL</sequence>
<dbReference type="PANTHER" id="PTHR33178">
    <property type="match status" value="1"/>
</dbReference>
<feature type="domain" description="Stress-response A/B barrel" evidence="2">
    <location>
        <begin position="167"/>
        <end position="261"/>
    </location>
</feature>
<accession>A0ABQ5CJ80</accession>
<dbReference type="Gene3D" id="3.30.70.100">
    <property type="match status" value="2"/>
</dbReference>
<gene>
    <name evidence="3" type="ORF">Tco_0907416</name>
</gene>
<comment type="caution">
    <text evidence="3">The sequence shown here is derived from an EMBL/GenBank/DDBJ whole genome shotgun (WGS) entry which is preliminary data.</text>
</comment>
<feature type="domain" description="Stress-response A/B barrel" evidence="2">
    <location>
        <begin position="54"/>
        <end position="150"/>
    </location>
</feature>
<comment type="subunit">
    <text evidence="1">Homodimer.</text>
</comment>
<reference evidence="3" key="1">
    <citation type="journal article" date="2022" name="Int. J. Mol. Sci.">
        <title>Draft Genome of Tanacetum Coccineum: Genomic Comparison of Closely Related Tanacetum-Family Plants.</title>
        <authorList>
            <person name="Yamashiro T."/>
            <person name="Shiraishi A."/>
            <person name="Nakayama K."/>
            <person name="Satake H."/>
        </authorList>
    </citation>
    <scope>NUCLEOTIDE SEQUENCE</scope>
</reference>
<proteinExistence type="predicted"/>
<dbReference type="EMBL" id="BQNB010014352">
    <property type="protein sequence ID" value="GJT27141.1"/>
    <property type="molecule type" value="Genomic_DNA"/>
</dbReference>
<dbReference type="SUPFAM" id="SSF54909">
    <property type="entry name" value="Dimeric alpha+beta barrel"/>
    <property type="match status" value="2"/>
</dbReference>
<dbReference type="PANTHER" id="PTHR33178:SF3">
    <property type="entry name" value="STRESS-RESPONSE A_B BARREL DOMAIN-CONTAINING PROTEIN UP3"/>
    <property type="match status" value="1"/>
</dbReference>
<dbReference type="PROSITE" id="PS51502">
    <property type="entry name" value="S_R_A_B_BARREL"/>
    <property type="match status" value="2"/>
</dbReference>
<dbReference type="Pfam" id="PF07876">
    <property type="entry name" value="Dabb"/>
    <property type="match status" value="2"/>
</dbReference>
<protein>
    <submittedName>
        <fullName evidence="3">Stress-response A/B barrel domain-containing protein UP3-like protein</fullName>
    </submittedName>
</protein>